<dbReference type="Proteomes" id="UP000076603">
    <property type="component" value="Unassembled WGS sequence"/>
</dbReference>
<dbReference type="RefSeq" id="WP_066622523.1">
    <property type="nucleotide sequence ID" value="NZ_LWAE01000002.1"/>
</dbReference>
<comment type="caution">
    <text evidence="2">The sequence shown here is derived from an EMBL/GenBank/DDBJ whole genome shotgun (WGS) entry which is preliminary data.</text>
</comment>
<dbReference type="PATRIC" id="fig|1121326.3.peg.2615"/>
<evidence type="ECO:0000256" key="1">
    <source>
        <dbReference type="SAM" id="MobiDB-lite"/>
    </source>
</evidence>
<keyword evidence="3" id="KW-1185">Reference proteome</keyword>
<name>A0A162TLF7_9CLOT</name>
<protein>
    <submittedName>
        <fullName evidence="2">Uncharacterized protein</fullName>
    </submittedName>
</protein>
<evidence type="ECO:0000313" key="3">
    <source>
        <dbReference type="Proteomes" id="UP000076603"/>
    </source>
</evidence>
<gene>
    <name evidence="2" type="ORF">CLMAG_26080</name>
</gene>
<accession>A0A162TLF7</accession>
<feature type="region of interest" description="Disordered" evidence="1">
    <location>
        <begin position="123"/>
        <end position="146"/>
    </location>
</feature>
<proteinExistence type="predicted"/>
<dbReference type="AlphaFoldDB" id="A0A162TLF7"/>
<reference evidence="2 3" key="1">
    <citation type="submission" date="2016-04" db="EMBL/GenBank/DDBJ databases">
        <title>Genome sequence of Clostridium magnum DSM 2767.</title>
        <authorList>
            <person name="Poehlein A."/>
            <person name="Uhlig R."/>
            <person name="Fischer R."/>
            <person name="Bahl H."/>
            <person name="Daniel R."/>
        </authorList>
    </citation>
    <scope>NUCLEOTIDE SEQUENCE [LARGE SCALE GENOMIC DNA]</scope>
    <source>
        <strain evidence="2 3">DSM 2767</strain>
    </source>
</reference>
<evidence type="ECO:0000313" key="2">
    <source>
        <dbReference type="EMBL" id="KZL92794.1"/>
    </source>
</evidence>
<sequence>MRLVSITCNPDKDTFTANEVRPLDKVDIYFIPNQPQINPAQTIPLYPMDSTLLNTLKPILEKVEILDVKSAEGISYKDKVQGQAFVPKSAIFMAPKDIADKIQTYKALGGYFSLSISGQRPSIEGNKKVTGTTTTSNNNGSSVIFK</sequence>
<feature type="compositionally biased region" description="Low complexity" evidence="1">
    <location>
        <begin position="128"/>
        <end position="146"/>
    </location>
</feature>
<dbReference type="STRING" id="1121326.CLMAG_26080"/>
<organism evidence="2 3">
    <name type="scientific">Clostridium magnum DSM 2767</name>
    <dbReference type="NCBI Taxonomy" id="1121326"/>
    <lineage>
        <taxon>Bacteria</taxon>
        <taxon>Bacillati</taxon>
        <taxon>Bacillota</taxon>
        <taxon>Clostridia</taxon>
        <taxon>Eubacteriales</taxon>
        <taxon>Clostridiaceae</taxon>
        <taxon>Clostridium</taxon>
    </lineage>
</organism>
<dbReference type="EMBL" id="LWAE01000002">
    <property type="protein sequence ID" value="KZL92794.1"/>
    <property type="molecule type" value="Genomic_DNA"/>
</dbReference>